<proteinExistence type="predicted"/>
<keyword evidence="4" id="KW-0804">Transcription</keyword>
<sequence length="151" mass="17192">MTMKAQSEQQQVISRCLAKVAEGRVGRNGRRERDLNHEEMQSLLAKLKDLVPNMPRNKKLFQARDHPERIDYILDLQIALETHPATRSALPAGSSSNESSEATPGPAITLRQRRRNTCLARRVRVASLSARFLFHLVYRLPPDFAHTKSRP</sequence>
<organism evidence="7 8">
    <name type="scientific">Haemaphysalis longicornis</name>
    <name type="common">Bush tick</name>
    <dbReference type="NCBI Taxonomy" id="44386"/>
    <lineage>
        <taxon>Eukaryota</taxon>
        <taxon>Metazoa</taxon>
        <taxon>Ecdysozoa</taxon>
        <taxon>Arthropoda</taxon>
        <taxon>Chelicerata</taxon>
        <taxon>Arachnida</taxon>
        <taxon>Acari</taxon>
        <taxon>Parasitiformes</taxon>
        <taxon>Ixodida</taxon>
        <taxon>Ixodoidea</taxon>
        <taxon>Ixodidae</taxon>
        <taxon>Haemaphysalinae</taxon>
        <taxon>Haemaphysalis</taxon>
    </lineage>
</organism>
<dbReference type="InterPro" id="IPR036638">
    <property type="entry name" value="HLH_DNA-bd_sf"/>
</dbReference>
<keyword evidence="3" id="KW-0805">Transcription regulation</keyword>
<dbReference type="GO" id="GO:0000122">
    <property type="term" value="P:negative regulation of transcription by RNA polymerase II"/>
    <property type="evidence" value="ECO:0007669"/>
    <property type="project" value="InterPro"/>
</dbReference>
<dbReference type="GO" id="GO:0030154">
    <property type="term" value="P:cell differentiation"/>
    <property type="evidence" value="ECO:0007669"/>
    <property type="project" value="TreeGrafter"/>
</dbReference>
<dbReference type="OrthoDB" id="10047910at2759"/>
<evidence type="ECO:0000313" key="8">
    <source>
        <dbReference type="Proteomes" id="UP000821853"/>
    </source>
</evidence>
<accession>A0A9J6FPT2</accession>
<dbReference type="VEuPathDB" id="VectorBase:HLOH_054191"/>
<dbReference type="InterPro" id="IPR026052">
    <property type="entry name" value="DNA-bd_prot-inh"/>
</dbReference>
<dbReference type="AlphaFoldDB" id="A0A9J6FPT2"/>
<reference evidence="7 8" key="1">
    <citation type="journal article" date="2020" name="Cell">
        <title>Large-Scale Comparative Analyses of Tick Genomes Elucidate Their Genetic Diversity and Vector Capacities.</title>
        <authorList>
            <consortium name="Tick Genome and Microbiome Consortium (TIGMIC)"/>
            <person name="Jia N."/>
            <person name="Wang J."/>
            <person name="Shi W."/>
            <person name="Du L."/>
            <person name="Sun Y."/>
            <person name="Zhan W."/>
            <person name="Jiang J.F."/>
            <person name="Wang Q."/>
            <person name="Zhang B."/>
            <person name="Ji P."/>
            <person name="Bell-Sakyi L."/>
            <person name="Cui X.M."/>
            <person name="Yuan T.T."/>
            <person name="Jiang B.G."/>
            <person name="Yang W.F."/>
            <person name="Lam T.T."/>
            <person name="Chang Q.C."/>
            <person name="Ding S.J."/>
            <person name="Wang X.J."/>
            <person name="Zhu J.G."/>
            <person name="Ruan X.D."/>
            <person name="Zhao L."/>
            <person name="Wei J.T."/>
            <person name="Ye R.Z."/>
            <person name="Que T.C."/>
            <person name="Du C.H."/>
            <person name="Zhou Y.H."/>
            <person name="Cheng J.X."/>
            <person name="Dai P.F."/>
            <person name="Guo W.B."/>
            <person name="Han X.H."/>
            <person name="Huang E.J."/>
            <person name="Li L.F."/>
            <person name="Wei W."/>
            <person name="Gao Y.C."/>
            <person name="Liu J.Z."/>
            <person name="Shao H.Z."/>
            <person name="Wang X."/>
            <person name="Wang C.C."/>
            <person name="Yang T.C."/>
            <person name="Huo Q.B."/>
            <person name="Li W."/>
            <person name="Chen H.Y."/>
            <person name="Chen S.E."/>
            <person name="Zhou L.G."/>
            <person name="Ni X.B."/>
            <person name="Tian J.H."/>
            <person name="Sheng Y."/>
            <person name="Liu T."/>
            <person name="Pan Y.S."/>
            <person name="Xia L.Y."/>
            <person name="Li J."/>
            <person name="Zhao F."/>
            <person name="Cao W.C."/>
        </authorList>
    </citation>
    <scope>NUCLEOTIDE SEQUENCE [LARGE SCALE GENOMIC DNA]</scope>
    <source>
        <strain evidence="7">HaeL-2018</strain>
    </source>
</reference>
<evidence type="ECO:0000256" key="5">
    <source>
        <dbReference type="ARBA" id="ARBA00023242"/>
    </source>
</evidence>
<evidence type="ECO:0000256" key="3">
    <source>
        <dbReference type="ARBA" id="ARBA00023015"/>
    </source>
</evidence>
<feature type="region of interest" description="Disordered" evidence="6">
    <location>
        <begin position="85"/>
        <end position="110"/>
    </location>
</feature>
<dbReference type="EMBL" id="JABSTR010000002">
    <property type="protein sequence ID" value="KAH9364851.1"/>
    <property type="molecule type" value="Genomic_DNA"/>
</dbReference>
<gene>
    <name evidence="7" type="ORF">HPB48_019555</name>
</gene>
<comment type="subcellular location">
    <subcellularLocation>
        <location evidence="1">Nucleus</location>
    </subcellularLocation>
</comment>
<evidence type="ECO:0000256" key="2">
    <source>
        <dbReference type="ARBA" id="ARBA00022491"/>
    </source>
</evidence>
<name>A0A9J6FPT2_HAELO</name>
<evidence type="ECO:0000256" key="6">
    <source>
        <dbReference type="SAM" id="MobiDB-lite"/>
    </source>
</evidence>
<keyword evidence="8" id="KW-1185">Reference proteome</keyword>
<evidence type="ECO:0000313" key="7">
    <source>
        <dbReference type="EMBL" id="KAH9364851.1"/>
    </source>
</evidence>
<keyword evidence="5" id="KW-0539">Nucleus</keyword>
<dbReference type="GO" id="GO:0046983">
    <property type="term" value="F:protein dimerization activity"/>
    <property type="evidence" value="ECO:0007669"/>
    <property type="project" value="InterPro"/>
</dbReference>
<dbReference type="GO" id="GO:0005737">
    <property type="term" value="C:cytoplasm"/>
    <property type="evidence" value="ECO:0007669"/>
    <property type="project" value="InterPro"/>
</dbReference>
<dbReference type="Proteomes" id="UP000821853">
    <property type="component" value="Chromosome 10"/>
</dbReference>
<dbReference type="Gene3D" id="4.10.280.10">
    <property type="entry name" value="Helix-loop-helix DNA-binding domain"/>
    <property type="match status" value="1"/>
</dbReference>
<dbReference type="GO" id="GO:0032922">
    <property type="term" value="P:circadian regulation of gene expression"/>
    <property type="evidence" value="ECO:0007669"/>
    <property type="project" value="TreeGrafter"/>
</dbReference>
<evidence type="ECO:0000256" key="4">
    <source>
        <dbReference type="ARBA" id="ARBA00023163"/>
    </source>
</evidence>
<dbReference type="GO" id="GO:0005634">
    <property type="term" value="C:nucleus"/>
    <property type="evidence" value="ECO:0007669"/>
    <property type="project" value="UniProtKB-SubCell"/>
</dbReference>
<comment type="caution">
    <text evidence="7">The sequence shown here is derived from an EMBL/GenBank/DDBJ whole genome shotgun (WGS) entry which is preliminary data.</text>
</comment>
<dbReference type="PANTHER" id="PTHR11723">
    <property type="entry name" value="DNA-BINDING PROTEIN INHIBITOR"/>
    <property type="match status" value="1"/>
</dbReference>
<evidence type="ECO:0008006" key="9">
    <source>
        <dbReference type="Google" id="ProtNLM"/>
    </source>
</evidence>
<evidence type="ECO:0000256" key="1">
    <source>
        <dbReference type="ARBA" id="ARBA00004123"/>
    </source>
</evidence>
<dbReference type="PANTHER" id="PTHR11723:SF17">
    <property type="entry name" value="PROTEIN EXTRA-MACROCHAETAE"/>
    <property type="match status" value="1"/>
</dbReference>
<feature type="compositionally biased region" description="Polar residues" evidence="6">
    <location>
        <begin position="93"/>
        <end position="102"/>
    </location>
</feature>
<protein>
    <recommendedName>
        <fullName evidence="9">BHLH domain-containing protein</fullName>
    </recommendedName>
</protein>
<keyword evidence="2" id="KW-0678">Repressor</keyword>